<feature type="non-terminal residue" evidence="2">
    <location>
        <position position="1"/>
    </location>
</feature>
<keyword evidence="1" id="KW-0812">Transmembrane</keyword>
<evidence type="ECO:0000256" key="1">
    <source>
        <dbReference type="SAM" id="Phobius"/>
    </source>
</evidence>
<feature type="transmembrane region" description="Helical" evidence="1">
    <location>
        <begin position="45"/>
        <end position="65"/>
    </location>
</feature>
<dbReference type="VEuPathDB" id="FungiDB:VP01_8114g1"/>
<dbReference type="AlphaFoldDB" id="A0A0L6UB08"/>
<keyword evidence="3" id="KW-1185">Reference proteome</keyword>
<proteinExistence type="predicted"/>
<evidence type="ECO:0000313" key="2">
    <source>
        <dbReference type="EMBL" id="KNZ45437.1"/>
    </source>
</evidence>
<organism evidence="2 3">
    <name type="scientific">Puccinia sorghi</name>
    <dbReference type="NCBI Taxonomy" id="27349"/>
    <lineage>
        <taxon>Eukaryota</taxon>
        <taxon>Fungi</taxon>
        <taxon>Dikarya</taxon>
        <taxon>Basidiomycota</taxon>
        <taxon>Pucciniomycotina</taxon>
        <taxon>Pucciniomycetes</taxon>
        <taxon>Pucciniales</taxon>
        <taxon>Pucciniaceae</taxon>
        <taxon>Puccinia</taxon>
    </lineage>
</organism>
<keyword evidence="1" id="KW-1133">Transmembrane helix</keyword>
<reference evidence="2 3" key="1">
    <citation type="submission" date="2015-08" db="EMBL/GenBank/DDBJ databases">
        <title>Next Generation Sequencing and Analysis of the Genome of Puccinia sorghi L Schw, the Causal Agent of Maize Common Rust.</title>
        <authorList>
            <person name="Rochi L."/>
            <person name="Burguener G."/>
            <person name="Darino M."/>
            <person name="Turjanski A."/>
            <person name="Kreff E."/>
            <person name="Dieguez M.J."/>
            <person name="Sacco F."/>
        </authorList>
    </citation>
    <scope>NUCLEOTIDE SEQUENCE [LARGE SCALE GENOMIC DNA]</scope>
    <source>
        <strain evidence="2 3">RO10H11247</strain>
    </source>
</reference>
<dbReference type="Proteomes" id="UP000037035">
    <property type="component" value="Unassembled WGS sequence"/>
</dbReference>
<protein>
    <submittedName>
        <fullName evidence="2">Uncharacterized protein</fullName>
    </submittedName>
</protein>
<accession>A0A0L6UB08</accession>
<sequence length="105" mass="11675">AGSVLTGVLTGVVVVFEIRSLCEDCGPSHALWALLKWFQIRTKTFNWFLNIINFLVLLITLVLSFRFKYQSRGFFLTVPLCFLADSPMASAEITNTPNTGSSKSP</sequence>
<comment type="caution">
    <text evidence="2">The sequence shown here is derived from an EMBL/GenBank/DDBJ whole genome shotgun (WGS) entry which is preliminary data.</text>
</comment>
<name>A0A0L6UB08_9BASI</name>
<evidence type="ECO:0000313" key="3">
    <source>
        <dbReference type="Proteomes" id="UP000037035"/>
    </source>
</evidence>
<keyword evidence="1" id="KW-0472">Membrane</keyword>
<dbReference type="EMBL" id="LAVV01013621">
    <property type="protein sequence ID" value="KNZ45437.1"/>
    <property type="molecule type" value="Genomic_DNA"/>
</dbReference>
<gene>
    <name evidence="2" type="ORF">VP01_8114g1</name>
</gene>